<evidence type="ECO:0000313" key="2">
    <source>
        <dbReference type="Proteomes" id="UP000010795"/>
    </source>
</evidence>
<dbReference type="KEGG" id="tco:Theco_3994"/>
<dbReference type="eggNOG" id="ENOG50348K8">
    <property type="taxonomic scope" value="Bacteria"/>
</dbReference>
<keyword evidence="2" id="KW-1185">Reference proteome</keyword>
<dbReference type="OrthoDB" id="2625226at2"/>
<keyword evidence="1" id="KW-0614">Plasmid</keyword>
<dbReference type="EMBL" id="CP003256">
    <property type="protein sequence ID" value="AGA59998.1"/>
    <property type="molecule type" value="Genomic_DNA"/>
</dbReference>
<organism evidence="1 2">
    <name type="scientific">Thermobacillus composti (strain DSM 18247 / JCM 13945 / KWC4)</name>
    <dbReference type="NCBI Taxonomy" id="717605"/>
    <lineage>
        <taxon>Bacteria</taxon>
        <taxon>Bacillati</taxon>
        <taxon>Bacillota</taxon>
        <taxon>Bacilli</taxon>
        <taxon>Bacillales</taxon>
        <taxon>Paenibacillaceae</taxon>
        <taxon>Thermobacillus</taxon>
    </lineage>
</organism>
<dbReference type="Proteomes" id="UP000010795">
    <property type="component" value="Plasmid pTHECO01"/>
</dbReference>
<dbReference type="AlphaFoldDB" id="L0EIA9"/>
<gene>
    <name evidence="1" type="ordered locus">Theco_3994</name>
</gene>
<dbReference type="RefSeq" id="WP_015256712.1">
    <property type="nucleotide sequence ID" value="NC_019898.1"/>
</dbReference>
<proteinExistence type="predicted"/>
<protein>
    <submittedName>
        <fullName evidence="1">Uncharacterized protein</fullName>
    </submittedName>
</protein>
<accession>L0EIA9</accession>
<sequence length="111" mass="12388">MQRFKKKKICLLMDLGGFEHRLDENLDMARRYGETVLSLASTGLADPTSELPANVMQMTKDELMSWSDMVSNHVRAHGWQLSDVVILAAGRNHRGILPLGTVIVENIRLGA</sequence>
<evidence type="ECO:0000313" key="1">
    <source>
        <dbReference type="EMBL" id="AGA59998.1"/>
    </source>
</evidence>
<reference evidence="2" key="1">
    <citation type="submission" date="2012-01" db="EMBL/GenBank/DDBJ databases">
        <title>Complete sequence of plasmid of Thermobacillus composti KWC4.</title>
        <authorList>
            <person name="Lucas S."/>
            <person name="Han J."/>
            <person name="Lapidus A."/>
            <person name="Cheng J.-F."/>
            <person name="Goodwin L."/>
            <person name="Pitluck S."/>
            <person name="Peters L."/>
            <person name="Ovchinnikova G."/>
            <person name="Teshima H."/>
            <person name="Detter J.C."/>
            <person name="Han C."/>
            <person name="Tapia R."/>
            <person name="Land M."/>
            <person name="Hauser L."/>
            <person name="Kyrpides N."/>
            <person name="Ivanova N."/>
            <person name="Pagani I."/>
            <person name="Anderson I."/>
            <person name="Woyke T."/>
        </authorList>
    </citation>
    <scope>NUCLEOTIDE SEQUENCE [LARGE SCALE GENOMIC DNA]</scope>
    <source>
        <strain evidence="2">DSM 18247 / JCM 13945 / KWC4</strain>
        <plasmid evidence="2">Plasmid pTHECO01</plasmid>
    </source>
</reference>
<name>L0EIA9_THECK</name>
<dbReference type="HOGENOM" id="CLU_2157175_0_0_9"/>
<geneLocation type="plasmid" evidence="1 2">
    <name>pTHECO01</name>
</geneLocation>